<protein>
    <recommendedName>
        <fullName evidence="1">DNA-directed DNA polymerase</fullName>
        <ecNumber evidence="1">2.7.7.7</ecNumber>
    </recommendedName>
</protein>
<keyword evidence="5" id="KW-1185">Reference proteome</keyword>
<gene>
    <name evidence="4" type="ORF">EV148_11532</name>
</gene>
<evidence type="ECO:0000313" key="5">
    <source>
        <dbReference type="Proteomes" id="UP000294862"/>
    </source>
</evidence>
<proteinExistence type="predicted"/>
<keyword evidence="2" id="KW-0548">Nucleotidyltransferase</keyword>
<dbReference type="InterPro" id="IPR004622">
    <property type="entry name" value="DNA_pol_HolB"/>
</dbReference>
<evidence type="ECO:0000313" key="4">
    <source>
        <dbReference type="EMBL" id="TCO34969.1"/>
    </source>
</evidence>
<dbReference type="AlphaFoldDB" id="A0A4R2HV83"/>
<keyword evidence="2" id="KW-0239">DNA-directed DNA polymerase</keyword>
<accession>A0A4R2HV83</accession>
<dbReference type="InterPro" id="IPR027417">
    <property type="entry name" value="P-loop_NTPase"/>
</dbReference>
<dbReference type="Proteomes" id="UP000294862">
    <property type="component" value="Unassembled WGS sequence"/>
</dbReference>
<dbReference type="EMBL" id="SLWQ01000015">
    <property type="protein sequence ID" value="TCO34969.1"/>
    <property type="molecule type" value="Genomic_DNA"/>
</dbReference>
<comment type="caution">
    <text evidence="4">The sequence shown here is derived from an EMBL/GenBank/DDBJ whole genome shotgun (WGS) entry which is preliminary data.</text>
</comment>
<dbReference type="GO" id="GO:0009360">
    <property type="term" value="C:DNA polymerase III complex"/>
    <property type="evidence" value="ECO:0007669"/>
    <property type="project" value="TreeGrafter"/>
</dbReference>
<name>A0A4R2HV83_9GAMM</name>
<dbReference type="Pfam" id="PF13177">
    <property type="entry name" value="DNA_pol3_delta2"/>
    <property type="match status" value="1"/>
</dbReference>
<dbReference type="RefSeq" id="WP_132000188.1">
    <property type="nucleotide sequence ID" value="NZ_JACGXM010000013.1"/>
</dbReference>
<evidence type="ECO:0000256" key="3">
    <source>
        <dbReference type="ARBA" id="ARBA00049244"/>
    </source>
</evidence>
<evidence type="ECO:0000256" key="2">
    <source>
        <dbReference type="ARBA" id="ARBA00022932"/>
    </source>
</evidence>
<dbReference type="Gene3D" id="3.40.50.300">
    <property type="entry name" value="P-loop containing nucleotide triphosphate hydrolases"/>
    <property type="match status" value="1"/>
</dbReference>
<dbReference type="InterPro" id="IPR050238">
    <property type="entry name" value="DNA_Rep/Repair_Clamp_Loader"/>
</dbReference>
<comment type="catalytic activity">
    <reaction evidence="3">
        <text>DNA(n) + a 2'-deoxyribonucleoside 5'-triphosphate = DNA(n+1) + diphosphate</text>
        <dbReference type="Rhea" id="RHEA:22508"/>
        <dbReference type="Rhea" id="RHEA-COMP:17339"/>
        <dbReference type="Rhea" id="RHEA-COMP:17340"/>
        <dbReference type="ChEBI" id="CHEBI:33019"/>
        <dbReference type="ChEBI" id="CHEBI:61560"/>
        <dbReference type="ChEBI" id="CHEBI:173112"/>
        <dbReference type="EC" id="2.7.7.7"/>
    </reaction>
</comment>
<keyword evidence="2" id="KW-0808">Transferase</keyword>
<dbReference type="SUPFAM" id="SSF52540">
    <property type="entry name" value="P-loop containing nucleoside triphosphate hydrolases"/>
    <property type="match status" value="1"/>
</dbReference>
<dbReference type="GO" id="GO:0006261">
    <property type="term" value="P:DNA-templated DNA replication"/>
    <property type="evidence" value="ECO:0007669"/>
    <property type="project" value="TreeGrafter"/>
</dbReference>
<organism evidence="4 5">
    <name type="scientific">Dokdonella fugitiva</name>
    <dbReference type="NCBI Taxonomy" id="328517"/>
    <lineage>
        <taxon>Bacteria</taxon>
        <taxon>Pseudomonadati</taxon>
        <taxon>Pseudomonadota</taxon>
        <taxon>Gammaproteobacteria</taxon>
        <taxon>Lysobacterales</taxon>
        <taxon>Rhodanobacteraceae</taxon>
        <taxon>Dokdonella</taxon>
    </lineage>
</organism>
<dbReference type="GO" id="GO:0003887">
    <property type="term" value="F:DNA-directed DNA polymerase activity"/>
    <property type="evidence" value="ECO:0007669"/>
    <property type="project" value="UniProtKB-KW"/>
</dbReference>
<dbReference type="EC" id="2.7.7.7" evidence="1"/>
<dbReference type="PANTHER" id="PTHR11669">
    <property type="entry name" value="REPLICATION FACTOR C / DNA POLYMERASE III GAMMA-TAU SUBUNIT"/>
    <property type="match status" value="1"/>
</dbReference>
<dbReference type="GO" id="GO:0008408">
    <property type="term" value="F:3'-5' exonuclease activity"/>
    <property type="evidence" value="ECO:0007669"/>
    <property type="project" value="InterPro"/>
</dbReference>
<dbReference type="OrthoDB" id="9811073at2"/>
<dbReference type="NCBIfam" id="TIGR00678">
    <property type="entry name" value="holB"/>
    <property type="match status" value="1"/>
</dbReference>
<dbReference type="PANTHER" id="PTHR11669:SF8">
    <property type="entry name" value="DNA POLYMERASE III SUBUNIT DELTA"/>
    <property type="match status" value="1"/>
</dbReference>
<evidence type="ECO:0000256" key="1">
    <source>
        <dbReference type="ARBA" id="ARBA00012417"/>
    </source>
</evidence>
<sequence>MNLQPWLAQPWRELSGALARGRLHHGLLFAAPAGYGKRALADALVAAALCERRRDDGHACGRCRGCLLLKAGSHPDFTRVTLEPRDDGKLRSEITIDQMRALSQRLALSSQFGGLQLALVDPADRLNISGANALLKTLEEPATATILLLVADEPARLPATIRSRCQRIDVPAPTREEALAWLRSERVDAAAAAAALDASLGNPGLALSWSADDTLPLRKACADDLAALARGRRAAAEVAEAWAADRPHERLWFAAVLARDEARAIAGGRAGRLGLTAREEIPKLAAWFGRANQARGLLTTTARSDLVLLELLRAWSPDGRPA</sequence>
<reference evidence="4 5" key="1">
    <citation type="journal article" date="2015" name="Stand. Genomic Sci.">
        <title>Genomic Encyclopedia of Bacterial and Archaeal Type Strains, Phase III: the genomes of soil and plant-associated and newly described type strains.</title>
        <authorList>
            <person name="Whitman W.B."/>
            <person name="Woyke T."/>
            <person name="Klenk H.P."/>
            <person name="Zhou Y."/>
            <person name="Lilburn T.G."/>
            <person name="Beck B.J."/>
            <person name="De Vos P."/>
            <person name="Vandamme P."/>
            <person name="Eisen J.A."/>
            <person name="Garrity G."/>
            <person name="Hugenholtz P."/>
            <person name="Kyrpides N.C."/>
        </authorList>
    </citation>
    <scope>NUCLEOTIDE SEQUENCE [LARGE SCALE GENOMIC DNA]</scope>
    <source>
        <strain evidence="4 5">A3</strain>
    </source>
</reference>